<dbReference type="SMART" id="SM00267">
    <property type="entry name" value="GGDEF"/>
    <property type="match status" value="1"/>
</dbReference>
<feature type="domain" description="EAL" evidence="2">
    <location>
        <begin position="500"/>
        <end position="756"/>
    </location>
</feature>
<dbReference type="EMBL" id="CYZE01000013">
    <property type="protein sequence ID" value="CUO88954.1"/>
    <property type="molecule type" value="Genomic_DNA"/>
</dbReference>
<keyword evidence="1" id="KW-1133">Transmembrane helix</keyword>
<sequence>MKLREQKKPDFHNPFFRKGLQIGVLSVGILLVFTILIGNAADLRIALNQSTQKYLDDVTVQTARDIHDALTNKMTSLVTISDTTSHLDEDCTGEEQLVEFLHRKAQILEFDPLILLHRDGTIISSDGDSAPPWIASADFFQIDGVLASFKGEVKANYIGGQSIFYSVPISRKGQIDEVLIGVRSKENMQAMISTKNFDGEMLSCIINSNGQVVISPTDLKPFLQLDDIFRENKDKKVVDDIHQMQENMKSNQNGILKFTAVTKENLILSYNSLGVNDWFLLTLIPANFLSSGAERYILQSFVIIGLTILLFSLFLFSVYRFYHIHRKQLERLAFVDPLTGGPNNAAFQLKYTELAKTMAPDTYSILLVNVNGFKLINERLGIPTGNRILAYLYQVLERQLRPADDEFAARVESDHFFLCLKEHEPERLQNRLDEMIREINAFRSTDLPACHMTFRQGACVVDDPSLEITLLQDRARLACQSQTAEHREKCAFYDNSLTERMKMEQELNDLFDSSIKNHDFKVYLQPKIRLETNRAEGAEALVRWIHPEKGVIYPSDFIPLFEMNGKICSLDFYIFTQVCQTLHAWIASGKNPIPVSVNLSRQHFLEHNFLKKFADIAKEYEIPPGMIEFELTESIFFDNRQINVVKEMIRQMHQLGFLCSLDDFGSGFSSLGLLKEFDVDTIKLDRSFFVNMAGEKAKDVIACLIELSKKLKVHTVAEGIETDEMVEYLRMIKCDMVQGYIFSRPIPISEFEERYI</sequence>
<gene>
    <name evidence="4" type="primary">cph2_6</name>
    <name evidence="4" type="ORF">ERS852407_04306</name>
</gene>
<evidence type="ECO:0000313" key="4">
    <source>
        <dbReference type="EMBL" id="CUO88954.1"/>
    </source>
</evidence>
<dbReference type="RefSeq" id="WP_055658243.1">
    <property type="nucleotide sequence ID" value="NZ_CABIXC010000013.1"/>
</dbReference>
<evidence type="ECO:0000313" key="5">
    <source>
        <dbReference type="Proteomes" id="UP000095651"/>
    </source>
</evidence>
<dbReference type="Pfam" id="PF00563">
    <property type="entry name" value="EAL"/>
    <property type="match status" value="1"/>
</dbReference>
<evidence type="ECO:0000256" key="1">
    <source>
        <dbReference type="SAM" id="Phobius"/>
    </source>
</evidence>
<feature type="domain" description="GGDEF" evidence="3">
    <location>
        <begin position="361"/>
        <end position="495"/>
    </location>
</feature>
<dbReference type="InterPro" id="IPR050706">
    <property type="entry name" value="Cyclic-di-GMP_PDE-like"/>
</dbReference>
<dbReference type="SMART" id="SM00052">
    <property type="entry name" value="EAL"/>
    <property type="match status" value="1"/>
</dbReference>
<evidence type="ECO:0000259" key="2">
    <source>
        <dbReference type="PROSITE" id="PS50883"/>
    </source>
</evidence>
<dbReference type="InterPro" id="IPR035919">
    <property type="entry name" value="EAL_sf"/>
</dbReference>
<dbReference type="CDD" id="cd01948">
    <property type="entry name" value="EAL"/>
    <property type="match status" value="1"/>
</dbReference>
<dbReference type="SUPFAM" id="SSF55073">
    <property type="entry name" value="Nucleotide cyclase"/>
    <property type="match status" value="1"/>
</dbReference>
<dbReference type="InterPro" id="IPR043128">
    <property type="entry name" value="Rev_trsase/Diguanyl_cyclase"/>
</dbReference>
<keyword evidence="1" id="KW-0472">Membrane</keyword>
<dbReference type="Gene3D" id="3.20.20.450">
    <property type="entry name" value="EAL domain"/>
    <property type="match status" value="1"/>
</dbReference>
<name>A0A174INR2_9FIRM</name>
<keyword evidence="1" id="KW-0812">Transmembrane</keyword>
<feature type="transmembrane region" description="Helical" evidence="1">
    <location>
        <begin position="20"/>
        <end position="41"/>
    </location>
</feature>
<dbReference type="Gene3D" id="3.30.450.20">
    <property type="entry name" value="PAS domain"/>
    <property type="match status" value="1"/>
</dbReference>
<dbReference type="PANTHER" id="PTHR33121:SF70">
    <property type="entry name" value="SIGNALING PROTEIN YKOW"/>
    <property type="match status" value="1"/>
</dbReference>
<dbReference type="AlphaFoldDB" id="A0A174INR2"/>
<accession>A0A174INR2</accession>
<dbReference type="Gene3D" id="3.30.70.270">
    <property type="match status" value="1"/>
</dbReference>
<reference evidence="4 5" key="1">
    <citation type="submission" date="2015-09" db="EMBL/GenBank/DDBJ databases">
        <authorList>
            <consortium name="Pathogen Informatics"/>
        </authorList>
    </citation>
    <scope>NUCLEOTIDE SEQUENCE [LARGE SCALE GENOMIC DNA]</scope>
    <source>
        <strain evidence="4 5">2789STDY5608850</strain>
    </source>
</reference>
<dbReference type="SUPFAM" id="SSF141868">
    <property type="entry name" value="EAL domain-like"/>
    <property type="match status" value="1"/>
</dbReference>
<dbReference type="InterPro" id="IPR029787">
    <property type="entry name" value="Nucleotide_cyclase"/>
</dbReference>
<dbReference type="GO" id="GO:0071111">
    <property type="term" value="F:cyclic-guanylate-specific phosphodiesterase activity"/>
    <property type="evidence" value="ECO:0007669"/>
    <property type="project" value="InterPro"/>
</dbReference>
<dbReference type="InterPro" id="IPR000160">
    <property type="entry name" value="GGDEF_dom"/>
</dbReference>
<organism evidence="4 5">
    <name type="scientific">Hungatella hathewayi</name>
    <dbReference type="NCBI Taxonomy" id="154046"/>
    <lineage>
        <taxon>Bacteria</taxon>
        <taxon>Bacillati</taxon>
        <taxon>Bacillota</taxon>
        <taxon>Clostridia</taxon>
        <taxon>Lachnospirales</taxon>
        <taxon>Lachnospiraceae</taxon>
        <taxon>Hungatella</taxon>
    </lineage>
</organism>
<dbReference type="InterPro" id="IPR001633">
    <property type="entry name" value="EAL_dom"/>
</dbReference>
<dbReference type="PROSITE" id="PS50887">
    <property type="entry name" value="GGDEF"/>
    <property type="match status" value="1"/>
</dbReference>
<dbReference type="PROSITE" id="PS50883">
    <property type="entry name" value="EAL"/>
    <property type="match status" value="1"/>
</dbReference>
<feature type="transmembrane region" description="Helical" evidence="1">
    <location>
        <begin position="296"/>
        <end position="322"/>
    </location>
</feature>
<dbReference type="Proteomes" id="UP000095651">
    <property type="component" value="Unassembled WGS sequence"/>
</dbReference>
<dbReference type="PANTHER" id="PTHR33121">
    <property type="entry name" value="CYCLIC DI-GMP PHOSPHODIESTERASE PDEF"/>
    <property type="match status" value="1"/>
</dbReference>
<dbReference type="Pfam" id="PF00990">
    <property type="entry name" value="GGDEF"/>
    <property type="match status" value="1"/>
</dbReference>
<protein>
    <submittedName>
        <fullName evidence="4">Signaling protein</fullName>
    </submittedName>
</protein>
<proteinExistence type="predicted"/>
<evidence type="ECO:0000259" key="3">
    <source>
        <dbReference type="PROSITE" id="PS50887"/>
    </source>
</evidence>